<evidence type="ECO:0000313" key="1">
    <source>
        <dbReference type="EMBL" id="KAK5574403.1"/>
    </source>
</evidence>
<keyword evidence="2" id="KW-1185">Reference proteome</keyword>
<name>A0AAN7TSS2_9MYCE</name>
<evidence type="ECO:0000313" key="2">
    <source>
        <dbReference type="Proteomes" id="UP001344447"/>
    </source>
</evidence>
<accession>A0AAN7TSS2</accession>
<reference evidence="1 2" key="1">
    <citation type="submission" date="2023-11" db="EMBL/GenBank/DDBJ databases">
        <title>Dfirmibasis_genome.</title>
        <authorList>
            <person name="Edelbroek B."/>
            <person name="Kjellin J."/>
            <person name="Jerlstrom-Hultqvist J."/>
            <person name="Soderbom F."/>
        </authorList>
    </citation>
    <scope>NUCLEOTIDE SEQUENCE [LARGE SCALE GENOMIC DNA]</scope>
    <source>
        <strain evidence="1 2">TNS-C-14</strain>
    </source>
</reference>
<comment type="caution">
    <text evidence="1">The sequence shown here is derived from an EMBL/GenBank/DDBJ whole genome shotgun (WGS) entry which is preliminary data.</text>
</comment>
<keyword evidence="1" id="KW-0496">Mitochondrion</keyword>
<protein>
    <submittedName>
        <fullName evidence="1">Uncharacterized protein</fullName>
    </submittedName>
</protein>
<geneLocation type="mitochondrion" evidence="1"/>
<organism evidence="1 2">
    <name type="scientific">Dictyostelium firmibasis</name>
    <dbReference type="NCBI Taxonomy" id="79012"/>
    <lineage>
        <taxon>Eukaryota</taxon>
        <taxon>Amoebozoa</taxon>
        <taxon>Evosea</taxon>
        <taxon>Eumycetozoa</taxon>
        <taxon>Dictyostelia</taxon>
        <taxon>Dictyosteliales</taxon>
        <taxon>Dictyosteliaceae</taxon>
        <taxon>Dictyostelium</taxon>
    </lineage>
</organism>
<sequence>MIKTSKPKKRIIMDSYTPGFLTALAKTKISPQRLRRIKKYQVRCRKKQRRELKKEIAFIANQEIYISAEVLKRVRGTTIELVDEVAEAMDHHPIDDLESLFLTREQEAERRYEDGDEDTYPLDYCSRVVLKEPTEEPAHFKGIGYIWDWEFDLVYPATNFEEYFEIDFNHVPEHKVDSYGDFAFYGDDKYLKETKEYPKTIISEEEKYEIEIDYQLHNVEKLKTHLNYIVKRQGIYSYKVPELLETGYRSEYLLQDYYYYDTVLNLIVPKEIDKELPIYQYLPIKPAEKLKVRLASINNYGYKVTENLKQRETNNVYAFEKDALQGKFVDYFMELVTIIVLWYSAPYWFSQLPFKVRYFIIYHYEETIETIQMIYELRNLEWGFVKALWDSNWSCTGIPYYPYLWDLSHRFFTNETWETSKVLVSLIGEIF</sequence>
<dbReference type="AlphaFoldDB" id="A0AAN7TSS2"/>
<gene>
    <name evidence="1" type="ORF">RB653_011179</name>
</gene>
<dbReference type="Proteomes" id="UP001344447">
    <property type="component" value="Unassembled WGS sequence"/>
</dbReference>
<dbReference type="EMBL" id="JAVFKY010000009">
    <property type="protein sequence ID" value="KAK5574403.1"/>
    <property type="molecule type" value="Genomic_DNA"/>
</dbReference>
<proteinExistence type="predicted"/>